<comment type="caution">
    <text evidence="3">The sequence shown here is derived from an EMBL/GenBank/DDBJ whole genome shotgun (WGS) entry which is preliminary data.</text>
</comment>
<dbReference type="RefSeq" id="WP_170143401.1">
    <property type="nucleotide sequence ID" value="NZ_RBWY01000007.1"/>
</dbReference>
<evidence type="ECO:0000256" key="2">
    <source>
        <dbReference type="SAM" id="Phobius"/>
    </source>
</evidence>
<dbReference type="NCBIfam" id="NF008528">
    <property type="entry name" value="PRK11463.1-2"/>
    <property type="match status" value="1"/>
</dbReference>
<gene>
    <name evidence="3" type="ORF">DES39_2163</name>
</gene>
<dbReference type="PANTHER" id="PTHR35335">
    <property type="entry name" value="UPF0716 PROTEIN FXSA"/>
    <property type="match status" value="1"/>
</dbReference>
<dbReference type="GO" id="GO:0016020">
    <property type="term" value="C:membrane"/>
    <property type="evidence" value="ECO:0007669"/>
    <property type="project" value="InterPro"/>
</dbReference>
<keyword evidence="2" id="KW-0472">Membrane</keyword>
<dbReference type="EMBL" id="RBWY01000007">
    <property type="protein sequence ID" value="RKS84425.1"/>
    <property type="molecule type" value="Genomic_DNA"/>
</dbReference>
<dbReference type="InterPro" id="IPR007313">
    <property type="entry name" value="FxsA"/>
</dbReference>
<name>A0A495RAH7_9GAMM</name>
<keyword evidence="4" id="KW-1185">Reference proteome</keyword>
<feature type="compositionally biased region" description="Polar residues" evidence="1">
    <location>
        <begin position="123"/>
        <end position="134"/>
    </location>
</feature>
<feature type="region of interest" description="Disordered" evidence="1">
    <location>
        <begin position="123"/>
        <end position="147"/>
    </location>
</feature>
<reference evidence="3 4" key="1">
    <citation type="submission" date="2018-10" db="EMBL/GenBank/DDBJ databases">
        <title>Genomic Encyclopedia of Type Strains, Phase IV (KMG-IV): sequencing the most valuable type-strain genomes for metagenomic binning, comparative biology and taxonomic classification.</title>
        <authorList>
            <person name="Goeker M."/>
        </authorList>
    </citation>
    <scope>NUCLEOTIDE SEQUENCE [LARGE SCALE GENOMIC DNA]</scope>
    <source>
        <strain evidence="3 4">DSM 22228</strain>
    </source>
</reference>
<accession>A0A495RAH7</accession>
<feature type="transmembrane region" description="Helical" evidence="2">
    <location>
        <begin position="29"/>
        <end position="47"/>
    </location>
</feature>
<keyword evidence="2" id="KW-0812">Transmembrane</keyword>
<dbReference type="AlphaFoldDB" id="A0A495RAH7"/>
<feature type="transmembrane region" description="Helical" evidence="2">
    <location>
        <begin position="5"/>
        <end position="23"/>
    </location>
</feature>
<sequence>MRWRFLLIFFVYLYLEISVFVAVANTVGVLLALIGIIATSVIGLSLVKSQGLKNLTLMQHKMSNNENPNHELVRSVSLLFAGFLLFIPGFLTDIIGALILLSPVQRLLVKHVVPKANIKTYHNHSNQNASSRNNDVIEGTFKQKDDE</sequence>
<evidence type="ECO:0000256" key="1">
    <source>
        <dbReference type="SAM" id="MobiDB-lite"/>
    </source>
</evidence>
<dbReference type="Pfam" id="PF04186">
    <property type="entry name" value="FxsA"/>
    <property type="match status" value="1"/>
</dbReference>
<feature type="transmembrane region" description="Helical" evidence="2">
    <location>
        <begin position="78"/>
        <end position="101"/>
    </location>
</feature>
<evidence type="ECO:0000313" key="3">
    <source>
        <dbReference type="EMBL" id="RKS84425.1"/>
    </source>
</evidence>
<organism evidence="3 4">
    <name type="scientific">Orbus hercynius</name>
    <dbReference type="NCBI Taxonomy" id="593135"/>
    <lineage>
        <taxon>Bacteria</taxon>
        <taxon>Pseudomonadati</taxon>
        <taxon>Pseudomonadota</taxon>
        <taxon>Gammaproteobacteria</taxon>
        <taxon>Orbales</taxon>
        <taxon>Orbaceae</taxon>
        <taxon>Orbus</taxon>
    </lineage>
</organism>
<protein>
    <submittedName>
        <fullName evidence="3">UPF0716 protein FxsA</fullName>
    </submittedName>
</protein>
<evidence type="ECO:0000313" key="4">
    <source>
        <dbReference type="Proteomes" id="UP000278542"/>
    </source>
</evidence>
<dbReference type="Proteomes" id="UP000278542">
    <property type="component" value="Unassembled WGS sequence"/>
</dbReference>
<dbReference type="PANTHER" id="PTHR35335:SF1">
    <property type="entry name" value="UPF0716 PROTEIN FXSA"/>
    <property type="match status" value="1"/>
</dbReference>
<keyword evidence="2" id="KW-1133">Transmembrane helix</keyword>
<proteinExistence type="predicted"/>